<proteinExistence type="predicted"/>
<evidence type="ECO:0000313" key="2">
    <source>
        <dbReference type="Proteomes" id="UP000256779"/>
    </source>
</evidence>
<protein>
    <submittedName>
        <fullName evidence="1">Uncharacterized protein</fullName>
    </submittedName>
</protein>
<dbReference type="RefSeq" id="WP_115869102.1">
    <property type="nucleotide sequence ID" value="NZ_QREG01000015.1"/>
</dbReference>
<keyword evidence="2" id="KW-1185">Reference proteome</keyword>
<name>A0A3D9L390_MARFU</name>
<dbReference type="OrthoDB" id="5187906at2"/>
<comment type="caution">
    <text evidence="1">The sequence shown here is derived from an EMBL/GenBank/DDBJ whole genome shotgun (WGS) entry which is preliminary data.</text>
</comment>
<accession>A0A3D9L390</accession>
<dbReference type="Proteomes" id="UP000256779">
    <property type="component" value="Unassembled WGS sequence"/>
</dbReference>
<dbReference type="EMBL" id="QREG01000015">
    <property type="protein sequence ID" value="RED96252.1"/>
    <property type="molecule type" value="Genomic_DNA"/>
</dbReference>
<evidence type="ECO:0000313" key="1">
    <source>
        <dbReference type="EMBL" id="RED96252.1"/>
    </source>
</evidence>
<gene>
    <name evidence="1" type="ORF">C7460_115143</name>
</gene>
<organism evidence="1 2">
    <name type="scientific">Marinoscillum furvescens DSM 4134</name>
    <dbReference type="NCBI Taxonomy" id="1122208"/>
    <lineage>
        <taxon>Bacteria</taxon>
        <taxon>Pseudomonadati</taxon>
        <taxon>Bacteroidota</taxon>
        <taxon>Cytophagia</taxon>
        <taxon>Cytophagales</taxon>
        <taxon>Reichenbachiellaceae</taxon>
        <taxon>Marinoscillum</taxon>
    </lineage>
</organism>
<reference evidence="1 2" key="1">
    <citation type="submission" date="2018-07" db="EMBL/GenBank/DDBJ databases">
        <title>Genomic Encyclopedia of Type Strains, Phase IV (KMG-IV): sequencing the most valuable type-strain genomes for metagenomic binning, comparative biology and taxonomic classification.</title>
        <authorList>
            <person name="Goeker M."/>
        </authorList>
    </citation>
    <scope>NUCLEOTIDE SEQUENCE [LARGE SCALE GENOMIC DNA]</scope>
    <source>
        <strain evidence="1 2">DSM 4134</strain>
    </source>
</reference>
<dbReference type="AlphaFoldDB" id="A0A3D9L390"/>
<sequence>MENQIFQGCGRPLTGRIDKKYCNDQCRATYHNQSKRKHERMIRAVNQQLRKNRTILKTFCPDGKATVRKSRLLEHGFSFQYFSSIYQSHQLTYYFSYEYGFAPIVETSKSDGQPVQKVLIIQSQEHMKGVFDPWAA</sequence>